<dbReference type="InterPro" id="IPR013243">
    <property type="entry name" value="SCA7_dom"/>
</dbReference>
<dbReference type="GO" id="GO:0006357">
    <property type="term" value="P:regulation of transcription by RNA polymerase II"/>
    <property type="evidence" value="ECO:0007669"/>
    <property type="project" value="TreeGrafter"/>
</dbReference>
<evidence type="ECO:0000259" key="2">
    <source>
        <dbReference type="PROSITE" id="PS51505"/>
    </source>
</evidence>
<dbReference type="GO" id="GO:0031048">
    <property type="term" value="P:regulatory ncRNA-mediated heterochromatin formation"/>
    <property type="evidence" value="ECO:0007669"/>
    <property type="project" value="TreeGrafter"/>
</dbReference>
<feature type="non-terminal residue" evidence="3">
    <location>
        <position position="77"/>
    </location>
</feature>
<dbReference type="AlphaFoldDB" id="A0A9P8ET74"/>
<comment type="caution">
    <text evidence="3">The sequence shown here is derived from an EMBL/GenBank/DDBJ whole genome shotgun (WGS) entry which is preliminary data.</text>
</comment>
<evidence type="ECO:0000313" key="6">
    <source>
        <dbReference type="Proteomes" id="UP000779574"/>
    </source>
</evidence>
<dbReference type="GO" id="GO:0000124">
    <property type="term" value="C:SAGA complex"/>
    <property type="evidence" value="ECO:0007669"/>
    <property type="project" value="InterPro"/>
</dbReference>
<organism evidence="3 6">
    <name type="scientific">Aureobasidium melanogenum</name>
    <name type="common">Aureobasidium pullulans var. melanogenum</name>
    <dbReference type="NCBI Taxonomy" id="46634"/>
    <lineage>
        <taxon>Eukaryota</taxon>
        <taxon>Fungi</taxon>
        <taxon>Dikarya</taxon>
        <taxon>Ascomycota</taxon>
        <taxon>Pezizomycotina</taxon>
        <taxon>Dothideomycetes</taxon>
        <taxon>Dothideomycetidae</taxon>
        <taxon>Dothideales</taxon>
        <taxon>Saccotheciaceae</taxon>
        <taxon>Aureobasidium</taxon>
    </lineage>
</organism>
<reference evidence="3" key="2">
    <citation type="submission" date="2021-08" db="EMBL/GenBank/DDBJ databases">
        <authorList>
            <person name="Gostincar C."/>
            <person name="Sun X."/>
            <person name="Song Z."/>
            <person name="Gunde-Cimerman N."/>
        </authorList>
    </citation>
    <scope>NUCLEOTIDE SEQUENCE</scope>
    <source>
        <strain evidence="4">EXF-9298</strain>
        <strain evidence="3">EXF-9911</strain>
    </source>
</reference>
<dbReference type="GO" id="GO:1904802">
    <property type="term" value="P:RITS complex assembly"/>
    <property type="evidence" value="ECO:0007669"/>
    <property type="project" value="TreeGrafter"/>
</dbReference>
<dbReference type="Pfam" id="PF08313">
    <property type="entry name" value="SCA7"/>
    <property type="match status" value="1"/>
</dbReference>
<dbReference type="Proteomes" id="UP000729357">
    <property type="component" value="Unassembled WGS sequence"/>
</dbReference>
<feature type="domain" description="SCA7" evidence="2">
    <location>
        <begin position="19"/>
        <end position="77"/>
    </location>
</feature>
<reference evidence="3" key="1">
    <citation type="journal article" date="2021" name="J Fungi (Basel)">
        <title>Virulence traits and population genomics of the black yeast Aureobasidium melanogenum.</title>
        <authorList>
            <person name="Cernosa A."/>
            <person name="Sun X."/>
            <person name="Gostincar C."/>
            <person name="Fang C."/>
            <person name="Gunde-Cimerman N."/>
            <person name="Song Z."/>
        </authorList>
    </citation>
    <scope>NUCLEOTIDE SEQUENCE</scope>
    <source>
        <strain evidence="4">EXF-9298</strain>
        <strain evidence="3">EXF-9911</strain>
    </source>
</reference>
<evidence type="ECO:0000256" key="1">
    <source>
        <dbReference type="SAM" id="MobiDB-lite"/>
    </source>
</evidence>
<dbReference type="PROSITE" id="PS51505">
    <property type="entry name" value="SCA7"/>
    <property type="match status" value="1"/>
</dbReference>
<name>A0A9P8ET74_AURME</name>
<proteinExistence type="predicted"/>
<evidence type="ECO:0000313" key="5">
    <source>
        <dbReference type="Proteomes" id="UP000729357"/>
    </source>
</evidence>
<dbReference type="PANTHER" id="PTHR47805:SF1">
    <property type="entry name" value="SAGA-ASSOCIATED FACTOR 73"/>
    <property type="match status" value="1"/>
</dbReference>
<dbReference type="PANTHER" id="PTHR47805">
    <property type="entry name" value="SAGA-ASSOCIATED FACTOR 73"/>
    <property type="match status" value="1"/>
</dbReference>
<dbReference type="Proteomes" id="UP000779574">
    <property type="component" value="Unassembled WGS sequence"/>
</dbReference>
<dbReference type="InterPro" id="IPR037804">
    <property type="entry name" value="SGF73"/>
</dbReference>
<dbReference type="OrthoDB" id="21678at2759"/>
<evidence type="ECO:0000313" key="3">
    <source>
        <dbReference type="EMBL" id="KAG9698399.1"/>
    </source>
</evidence>
<evidence type="ECO:0000313" key="4">
    <source>
        <dbReference type="EMBL" id="KAG9981109.1"/>
    </source>
</evidence>
<dbReference type="EMBL" id="JAHFXS010000895">
    <property type="protein sequence ID" value="KAG9981109.1"/>
    <property type="molecule type" value="Genomic_DNA"/>
</dbReference>
<dbReference type="EMBL" id="JAHFXF010000054">
    <property type="protein sequence ID" value="KAG9698399.1"/>
    <property type="molecule type" value="Genomic_DNA"/>
</dbReference>
<feature type="region of interest" description="Disordered" evidence="1">
    <location>
        <begin position="1"/>
        <end position="26"/>
    </location>
</feature>
<gene>
    <name evidence="3" type="ORF">KCU76_g2285</name>
    <name evidence="4" type="ORF">KCU98_g7685</name>
</gene>
<accession>A0A9P8ET74</accession>
<protein>
    <recommendedName>
        <fullName evidence="2">SCA7 domain-containing protein</fullName>
    </recommendedName>
</protein>
<keyword evidence="5" id="KW-1185">Reference proteome</keyword>
<sequence length="77" mass="8263">MNSADTRHTAEVDSEQREGSRHEAGIDIEKQCAVPLPNGAQCARGLTCKRHGMGAKRTVPGRGAPFDQLLATYLGDN</sequence>